<evidence type="ECO:0000313" key="2">
    <source>
        <dbReference type="EMBL" id="MBB5189249.1"/>
    </source>
</evidence>
<dbReference type="EMBL" id="JACHHW010000018">
    <property type="protein sequence ID" value="MBB5189249.1"/>
    <property type="molecule type" value="Genomic_DNA"/>
</dbReference>
<dbReference type="AlphaFoldDB" id="A0A840R7F9"/>
<gene>
    <name evidence="2" type="ORF">HNQ57_003552</name>
</gene>
<accession>A0A840R7F9</accession>
<name>A0A840R7F9_9GAMM</name>
<reference evidence="2 3" key="1">
    <citation type="submission" date="2020-08" db="EMBL/GenBank/DDBJ databases">
        <title>Genomic Encyclopedia of Type Strains, Phase IV (KMG-IV): sequencing the most valuable type-strain genomes for metagenomic binning, comparative biology and taxonomic classification.</title>
        <authorList>
            <person name="Goeker M."/>
        </authorList>
    </citation>
    <scope>NUCLEOTIDE SEQUENCE [LARGE SCALE GENOMIC DNA]</scope>
    <source>
        <strain evidence="2 3">DSM 25701</strain>
    </source>
</reference>
<evidence type="ECO:0000256" key="1">
    <source>
        <dbReference type="SAM" id="SignalP"/>
    </source>
</evidence>
<keyword evidence="3" id="KW-1185">Reference proteome</keyword>
<organism evidence="2 3">
    <name type="scientific">Zhongshania antarctica</name>
    <dbReference type="NCBI Taxonomy" id="641702"/>
    <lineage>
        <taxon>Bacteria</taxon>
        <taxon>Pseudomonadati</taxon>
        <taxon>Pseudomonadota</taxon>
        <taxon>Gammaproteobacteria</taxon>
        <taxon>Cellvibrionales</taxon>
        <taxon>Spongiibacteraceae</taxon>
        <taxon>Zhongshania</taxon>
    </lineage>
</organism>
<comment type="caution">
    <text evidence="2">The sequence shown here is derived from an EMBL/GenBank/DDBJ whole genome shotgun (WGS) entry which is preliminary data.</text>
</comment>
<feature type="chain" id="PRO_5032378392" evidence="1">
    <location>
        <begin position="21"/>
        <end position="134"/>
    </location>
</feature>
<proteinExistence type="predicted"/>
<feature type="signal peptide" evidence="1">
    <location>
        <begin position="1"/>
        <end position="20"/>
    </location>
</feature>
<dbReference type="Proteomes" id="UP000536640">
    <property type="component" value="Unassembled WGS sequence"/>
</dbReference>
<protein>
    <submittedName>
        <fullName evidence="2">Uncharacterized protein</fullName>
    </submittedName>
</protein>
<evidence type="ECO:0000313" key="3">
    <source>
        <dbReference type="Proteomes" id="UP000536640"/>
    </source>
</evidence>
<sequence>MSLPRLSAAVFLFSTAFSFAGSPINLNMSVDPSTKASNTCILQEQGYFPREVGLKFMDSGYNDPTQCSVRLSAVVHNQHFKFCAFSGFQTLGSVAQQNCLVSYEPKGDAIFSAGVISNGTHSVSISCSFVCLPN</sequence>
<keyword evidence="1" id="KW-0732">Signal</keyword>